<comment type="caution">
    <text evidence="3">The sequence shown here is derived from an EMBL/GenBank/DDBJ whole genome shotgun (WGS) entry which is preliminary data.</text>
</comment>
<dbReference type="Gene3D" id="3.30.530.20">
    <property type="match status" value="1"/>
</dbReference>
<protein>
    <submittedName>
        <fullName evidence="3">Polyketide cyclase / dehydrase and lipid transport family protein</fullName>
    </submittedName>
</protein>
<proteinExistence type="inferred from homology"/>
<dbReference type="InterPro" id="IPR023393">
    <property type="entry name" value="START-like_dom_sf"/>
</dbReference>
<gene>
    <name evidence="3" type="ORF">FH607_010360</name>
</gene>
<name>A0A5N6AGI4_9ACTN</name>
<keyword evidence="4" id="KW-1185">Reference proteome</keyword>
<organism evidence="3 4">
    <name type="scientific">Streptomyces mimosae</name>
    <dbReference type="NCBI Taxonomy" id="2586635"/>
    <lineage>
        <taxon>Bacteria</taxon>
        <taxon>Bacillati</taxon>
        <taxon>Actinomycetota</taxon>
        <taxon>Actinomycetes</taxon>
        <taxon>Kitasatosporales</taxon>
        <taxon>Streptomycetaceae</taxon>
        <taxon>Streptomyces</taxon>
    </lineage>
</organism>
<dbReference type="OrthoDB" id="9803476at2"/>
<feature type="domain" description="Activator of Hsp90 ATPase homologue 1/2-like C-terminal" evidence="2">
    <location>
        <begin position="33"/>
        <end position="151"/>
    </location>
</feature>
<reference evidence="3" key="1">
    <citation type="submission" date="2019-10" db="EMBL/GenBank/DDBJ databases">
        <title>Nonomuraea sp. nov., isolated from Phyllanthus amarus.</title>
        <authorList>
            <person name="Klykleung N."/>
            <person name="Tanasupawat S."/>
        </authorList>
    </citation>
    <scope>NUCLEOTIDE SEQUENCE [LARGE SCALE GENOMIC DNA]</scope>
    <source>
        <strain evidence="3">3MP-10</strain>
    </source>
</reference>
<dbReference type="SUPFAM" id="SSF55961">
    <property type="entry name" value="Bet v1-like"/>
    <property type="match status" value="1"/>
</dbReference>
<evidence type="ECO:0000259" key="2">
    <source>
        <dbReference type="Pfam" id="PF08327"/>
    </source>
</evidence>
<dbReference type="InterPro" id="IPR013538">
    <property type="entry name" value="ASHA1/2-like_C"/>
</dbReference>
<dbReference type="EMBL" id="VDLY02000005">
    <property type="protein sequence ID" value="KAB8167272.1"/>
    <property type="molecule type" value="Genomic_DNA"/>
</dbReference>
<evidence type="ECO:0000313" key="3">
    <source>
        <dbReference type="EMBL" id="KAB8167272.1"/>
    </source>
</evidence>
<dbReference type="Pfam" id="PF08327">
    <property type="entry name" value="AHSA1"/>
    <property type="match status" value="1"/>
</dbReference>
<sequence>MTATNDRPPAGAGLLGLDERGVFGIRFDRPLRHSPTDVWRALTDPDRLTFWLPGCLIEPWVGGQVRFDFGEEGTATGAVRSLHAPETPRDAGALEHTWRWDGLPESVVEWRLTPTPQGTRLLLTHREAPRDAAGDFALGWHLILDVLARHLDGASSDEVWAGAESLAAHYVTG</sequence>
<evidence type="ECO:0000256" key="1">
    <source>
        <dbReference type="ARBA" id="ARBA00006817"/>
    </source>
</evidence>
<dbReference type="RefSeq" id="WP_139667064.1">
    <property type="nucleotide sequence ID" value="NZ_VDLY02000005.1"/>
</dbReference>
<dbReference type="AlphaFoldDB" id="A0A5N6AGI4"/>
<dbReference type="Proteomes" id="UP000314251">
    <property type="component" value="Unassembled WGS sequence"/>
</dbReference>
<comment type="similarity">
    <text evidence="1">Belongs to the AHA1 family.</text>
</comment>
<evidence type="ECO:0000313" key="4">
    <source>
        <dbReference type="Proteomes" id="UP000314251"/>
    </source>
</evidence>
<accession>A0A5N6AGI4</accession>